<evidence type="ECO:0000313" key="5">
    <source>
        <dbReference type="EMBL" id="KAG9467734.1"/>
    </source>
</evidence>
<protein>
    <recommendedName>
        <fullName evidence="3">Sulfotransferase</fullName>
        <ecNumber evidence="3">2.8.2.-</ecNumber>
    </recommendedName>
</protein>
<dbReference type="OrthoDB" id="205623at2759"/>
<proteinExistence type="inferred from homology"/>
<sequence length="311" mass="36346">MSDSTEQNKSNWEKFQAEMKRMVEEEVKGKTPEELKMTYKGIRYPSSLCSVPSFEAMERFEAREDDVLIITYPKCGTHWSKTILHEMLLEVHGKEPTVDRIMFEFGKPEKYENLEQQPSPRVLASHLAYENVPKSFFAKKTKILIIMRNPKDAAVSYYHFTNNLPVLPTYSSWDLFFKDFISGDVLFGSYFDYHLGWDRHIDDGNILVLTFEDMKADLPAELKKINDFYGLNLTDEQILQIEEKTIFKSMKEKSSNTHGKLADAFFRKGEIGDWKSLFTEEQSKEVDAKFEKYLAGTKLGEKINYRKFCTF</sequence>
<evidence type="ECO:0000256" key="1">
    <source>
        <dbReference type="ARBA" id="ARBA00005771"/>
    </source>
</evidence>
<dbReference type="InterPro" id="IPR027417">
    <property type="entry name" value="P-loop_NTPase"/>
</dbReference>
<dbReference type="EC" id="2.8.2.-" evidence="3"/>
<dbReference type="PANTHER" id="PTHR11783">
    <property type="entry name" value="SULFOTRANSFERASE SULT"/>
    <property type="match status" value="1"/>
</dbReference>
<dbReference type="SUPFAM" id="SSF52540">
    <property type="entry name" value="P-loop containing nucleoside triphosphate hydrolases"/>
    <property type="match status" value="1"/>
</dbReference>
<dbReference type="InterPro" id="IPR000863">
    <property type="entry name" value="Sulfotransferase_dom"/>
</dbReference>
<evidence type="ECO:0000256" key="3">
    <source>
        <dbReference type="RuleBase" id="RU361155"/>
    </source>
</evidence>
<comment type="caution">
    <text evidence="5">The sequence shown here is derived from an EMBL/GenBank/DDBJ whole genome shotgun (WGS) entry which is preliminary data.</text>
</comment>
<dbReference type="Pfam" id="PF00685">
    <property type="entry name" value="Sulfotransfer_1"/>
    <property type="match status" value="1"/>
</dbReference>
<dbReference type="AlphaFoldDB" id="A0A8J6JXG9"/>
<dbReference type="Proteomes" id="UP000770717">
    <property type="component" value="Unassembled WGS sequence"/>
</dbReference>
<gene>
    <name evidence="5" type="ORF">GDO78_014417</name>
</gene>
<accession>A0A8J6JXG9</accession>
<evidence type="ECO:0000259" key="4">
    <source>
        <dbReference type="Pfam" id="PF00685"/>
    </source>
</evidence>
<keyword evidence="2 3" id="KW-0808">Transferase</keyword>
<feature type="domain" description="Sulfotransferase" evidence="4">
    <location>
        <begin position="65"/>
        <end position="297"/>
    </location>
</feature>
<evidence type="ECO:0000256" key="2">
    <source>
        <dbReference type="ARBA" id="ARBA00022679"/>
    </source>
</evidence>
<reference evidence="5" key="1">
    <citation type="thesis" date="2020" institute="ProQuest LLC" country="789 East Eisenhower Parkway, Ann Arbor, MI, USA">
        <title>Comparative Genomics and Chromosome Evolution.</title>
        <authorList>
            <person name="Mudd A.B."/>
        </authorList>
    </citation>
    <scope>NUCLEOTIDE SEQUENCE</scope>
    <source>
        <strain evidence="5">HN-11 Male</strain>
        <tissue evidence="5">Kidney and liver</tissue>
    </source>
</reference>
<evidence type="ECO:0000313" key="6">
    <source>
        <dbReference type="Proteomes" id="UP000770717"/>
    </source>
</evidence>
<comment type="similarity">
    <text evidence="1 3">Belongs to the sulfotransferase 1 family.</text>
</comment>
<dbReference type="GO" id="GO:0008146">
    <property type="term" value="F:sulfotransferase activity"/>
    <property type="evidence" value="ECO:0007669"/>
    <property type="project" value="InterPro"/>
</dbReference>
<name>A0A8J6JXG9_ELECQ</name>
<organism evidence="5 6">
    <name type="scientific">Eleutherodactylus coqui</name>
    <name type="common">Puerto Rican coqui</name>
    <dbReference type="NCBI Taxonomy" id="57060"/>
    <lineage>
        <taxon>Eukaryota</taxon>
        <taxon>Metazoa</taxon>
        <taxon>Chordata</taxon>
        <taxon>Craniata</taxon>
        <taxon>Vertebrata</taxon>
        <taxon>Euteleostomi</taxon>
        <taxon>Amphibia</taxon>
        <taxon>Batrachia</taxon>
        <taxon>Anura</taxon>
        <taxon>Neobatrachia</taxon>
        <taxon>Hyloidea</taxon>
        <taxon>Eleutherodactylidae</taxon>
        <taxon>Eleutherodactylinae</taxon>
        <taxon>Eleutherodactylus</taxon>
        <taxon>Eleutherodactylus</taxon>
    </lineage>
</organism>
<dbReference type="Gene3D" id="3.40.50.300">
    <property type="entry name" value="P-loop containing nucleotide triphosphate hydrolases"/>
    <property type="match status" value="1"/>
</dbReference>
<keyword evidence="6" id="KW-1185">Reference proteome</keyword>
<dbReference type="EMBL" id="WNTK01001227">
    <property type="protein sequence ID" value="KAG9467734.1"/>
    <property type="molecule type" value="Genomic_DNA"/>
</dbReference>